<dbReference type="GO" id="GO:0030246">
    <property type="term" value="F:carbohydrate binding"/>
    <property type="evidence" value="ECO:0007669"/>
    <property type="project" value="UniProtKB-ARBA"/>
</dbReference>
<evidence type="ECO:0000313" key="6">
    <source>
        <dbReference type="EMBL" id="EXG82568.1"/>
    </source>
</evidence>
<evidence type="ECO:0000259" key="5">
    <source>
        <dbReference type="Pfam" id="PF13407"/>
    </source>
</evidence>
<organism evidence="6 7">
    <name type="scientific">Cryptosporangium arvum DSM 44712</name>
    <dbReference type="NCBI Taxonomy" id="927661"/>
    <lineage>
        <taxon>Bacteria</taxon>
        <taxon>Bacillati</taxon>
        <taxon>Actinomycetota</taxon>
        <taxon>Actinomycetes</taxon>
        <taxon>Cryptosporangiales</taxon>
        <taxon>Cryptosporangiaceae</taxon>
        <taxon>Cryptosporangium</taxon>
    </lineage>
</organism>
<dbReference type="Proteomes" id="UP000021053">
    <property type="component" value="Unassembled WGS sequence"/>
</dbReference>
<gene>
    <name evidence="6" type="ORF">CryarDRAFT_3760</name>
</gene>
<keyword evidence="3 4" id="KW-0732">Signal</keyword>
<dbReference type="Pfam" id="PF13407">
    <property type="entry name" value="Peripla_BP_4"/>
    <property type="match status" value="1"/>
</dbReference>
<dbReference type="InterPro" id="IPR028082">
    <property type="entry name" value="Peripla_BP_I"/>
</dbReference>
<evidence type="ECO:0000313" key="7">
    <source>
        <dbReference type="Proteomes" id="UP000021053"/>
    </source>
</evidence>
<name>A0A010Z5E4_9ACTN</name>
<comment type="similarity">
    <text evidence="2">Belongs to the bacterial solute-binding protein 2 family.</text>
</comment>
<evidence type="ECO:0000256" key="4">
    <source>
        <dbReference type="SAM" id="SignalP"/>
    </source>
</evidence>
<feature type="domain" description="Periplasmic binding protein" evidence="5">
    <location>
        <begin position="44"/>
        <end position="300"/>
    </location>
</feature>
<dbReference type="EMBL" id="JFBT01000001">
    <property type="protein sequence ID" value="EXG82568.1"/>
    <property type="molecule type" value="Genomic_DNA"/>
</dbReference>
<dbReference type="GO" id="GO:0030313">
    <property type="term" value="C:cell envelope"/>
    <property type="evidence" value="ECO:0007669"/>
    <property type="project" value="UniProtKB-SubCell"/>
</dbReference>
<dbReference type="PANTHER" id="PTHR46847">
    <property type="entry name" value="D-ALLOSE-BINDING PERIPLASMIC PROTEIN-RELATED"/>
    <property type="match status" value="1"/>
</dbReference>
<dbReference type="OrthoDB" id="4987140at2"/>
<dbReference type="CDD" id="cd01536">
    <property type="entry name" value="PBP1_ABC_sugar_binding-like"/>
    <property type="match status" value="1"/>
</dbReference>
<dbReference type="PANTHER" id="PTHR46847:SF4">
    <property type="entry name" value="AUTOINDUCER 2-BINDING PROTEIN LSRB"/>
    <property type="match status" value="1"/>
</dbReference>
<dbReference type="SUPFAM" id="SSF53822">
    <property type="entry name" value="Periplasmic binding protein-like I"/>
    <property type="match status" value="1"/>
</dbReference>
<feature type="chain" id="PRO_5038879554" evidence="4">
    <location>
        <begin position="27"/>
        <end position="330"/>
    </location>
</feature>
<evidence type="ECO:0000256" key="3">
    <source>
        <dbReference type="ARBA" id="ARBA00022729"/>
    </source>
</evidence>
<comment type="caution">
    <text evidence="6">The sequence shown here is derived from an EMBL/GenBank/DDBJ whole genome shotgun (WGS) entry which is preliminary data.</text>
</comment>
<feature type="signal peptide" evidence="4">
    <location>
        <begin position="1"/>
        <end position="26"/>
    </location>
</feature>
<evidence type="ECO:0000256" key="1">
    <source>
        <dbReference type="ARBA" id="ARBA00004196"/>
    </source>
</evidence>
<evidence type="ECO:0000256" key="2">
    <source>
        <dbReference type="ARBA" id="ARBA00007639"/>
    </source>
</evidence>
<dbReference type="Gene3D" id="3.40.50.2300">
    <property type="match status" value="2"/>
</dbReference>
<proteinExistence type="inferred from homology"/>
<keyword evidence="7" id="KW-1185">Reference proteome</keyword>
<protein>
    <submittedName>
        <fullName evidence="6">Monosaccharide ABC transporter substrate-binding protein, CUT2 family</fullName>
    </submittedName>
</protein>
<dbReference type="PROSITE" id="PS51257">
    <property type="entry name" value="PROKAR_LIPOPROTEIN"/>
    <property type="match status" value="1"/>
</dbReference>
<dbReference type="InterPro" id="IPR025997">
    <property type="entry name" value="SBP_2_dom"/>
</dbReference>
<sequence length="330" mass="34524">MVRTGNMTRRVAGLTGLALVALGLVACGDSGDQASGDCRKTYTIGFSHPISEAAFVKALKKEIQGQADTIGCVEMLFDDTQANDLESQRNTVETWVTQRVDAVVVLPVDAKALSPLQKQAQSSKIKWLQYATPGDGVDGYTGFDNVRSGQIVGQAAVDWIKQQQVSGKVTAAISSISALPDVKGRWVEPQKLIPAAGVKVVSLQDCADQTCGLEQAEALLNAHPDLRVYIGANDDAALGALKAFQSRGIDPKSVFIAGQDGNIEALKAVKAGGAYRVSAAIDLVDLAHAIVQNSINAVEGSGETETEAAVIPASLTDPAKLDELIAQLGG</sequence>
<dbReference type="AlphaFoldDB" id="A0A010Z5E4"/>
<reference evidence="6 7" key="1">
    <citation type="submission" date="2013-07" db="EMBL/GenBank/DDBJ databases">
        <authorList>
            <consortium name="DOE Joint Genome Institute"/>
            <person name="Eisen J."/>
            <person name="Huntemann M."/>
            <person name="Han J."/>
            <person name="Chen A."/>
            <person name="Kyrpides N."/>
            <person name="Mavromatis K."/>
            <person name="Markowitz V."/>
            <person name="Palaniappan K."/>
            <person name="Ivanova N."/>
            <person name="Schaumberg A."/>
            <person name="Pati A."/>
            <person name="Liolios K."/>
            <person name="Nordberg H.P."/>
            <person name="Cantor M.N."/>
            <person name="Hua S.X."/>
            <person name="Woyke T."/>
        </authorList>
    </citation>
    <scope>NUCLEOTIDE SEQUENCE [LARGE SCALE GENOMIC DNA]</scope>
    <source>
        <strain evidence="6 7">DSM 44712</strain>
    </source>
</reference>
<accession>A0A010Z5E4</accession>
<comment type="subcellular location">
    <subcellularLocation>
        <location evidence="1">Cell envelope</location>
    </subcellularLocation>
</comment>
<dbReference type="HOGENOM" id="CLU_841231_0_0_11"/>